<organism evidence="3 4">
    <name type="scientific">Jatrophihabitans cynanchi</name>
    <dbReference type="NCBI Taxonomy" id="2944128"/>
    <lineage>
        <taxon>Bacteria</taxon>
        <taxon>Bacillati</taxon>
        <taxon>Actinomycetota</taxon>
        <taxon>Actinomycetes</taxon>
        <taxon>Jatrophihabitantales</taxon>
        <taxon>Jatrophihabitantaceae</taxon>
        <taxon>Jatrophihabitans</taxon>
    </lineage>
</organism>
<feature type="transmembrane region" description="Helical" evidence="1">
    <location>
        <begin position="62"/>
        <end position="83"/>
    </location>
</feature>
<sequence length="219" mass="22851">MAGASVAGAGLLGASLAAEPDSPRFYLLTLGVAGTWLVGGLKSGPLHLGRVDTEEGGQCRPVTAPLATGVVAFGAFVAVALAIRRFRFLGFLDEALTSVLRYATRGSGPLVLATALANGVGEEVFFRGAVYNAIGRRRAVPVSTAVYVAASSATRNPALVLASAVMGTLFAVQRRIYGGIQAPILTHLTWSALMLRYLPKALRFLPETSREPAAGRRGR</sequence>
<protein>
    <submittedName>
        <fullName evidence="3">CPBP family intramembrane metalloprotease</fullName>
    </submittedName>
</protein>
<evidence type="ECO:0000313" key="4">
    <source>
        <dbReference type="Proteomes" id="UP001164693"/>
    </source>
</evidence>
<dbReference type="EMBL" id="CP097463">
    <property type="protein sequence ID" value="WAX58921.1"/>
    <property type="molecule type" value="Genomic_DNA"/>
</dbReference>
<keyword evidence="3" id="KW-0482">Metalloprotease</keyword>
<dbReference type="RefSeq" id="WP_269445462.1">
    <property type="nucleotide sequence ID" value="NZ_CP097463.1"/>
</dbReference>
<keyword evidence="3" id="KW-0645">Protease</keyword>
<reference evidence="3" key="1">
    <citation type="submission" date="2022-05" db="EMBL/GenBank/DDBJ databases">
        <title>Jatrophihabitans sp. SB3-54 whole genome sequence.</title>
        <authorList>
            <person name="Suh M.K."/>
            <person name="Eom M.K."/>
            <person name="Kim J.S."/>
            <person name="Kim H.S."/>
            <person name="Do H.E."/>
            <person name="Shin Y.K."/>
            <person name="Lee J.-S."/>
        </authorList>
    </citation>
    <scope>NUCLEOTIDE SEQUENCE</scope>
    <source>
        <strain evidence="3">SB3-54</strain>
    </source>
</reference>
<dbReference type="InterPro" id="IPR003675">
    <property type="entry name" value="Rce1/LyrA-like_dom"/>
</dbReference>
<evidence type="ECO:0000256" key="1">
    <source>
        <dbReference type="SAM" id="Phobius"/>
    </source>
</evidence>
<keyword evidence="1" id="KW-0812">Transmembrane</keyword>
<evidence type="ECO:0000259" key="2">
    <source>
        <dbReference type="Pfam" id="PF02517"/>
    </source>
</evidence>
<accession>A0ABY7K6M6</accession>
<dbReference type="GO" id="GO:0008237">
    <property type="term" value="F:metallopeptidase activity"/>
    <property type="evidence" value="ECO:0007669"/>
    <property type="project" value="UniProtKB-KW"/>
</dbReference>
<dbReference type="Proteomes" id="UP001164693">
    <property type="component" value="Chromosome"/>
</dbReference>
<keyword evidence="3" id="KW-0378">Hydrolase</keyword>
<feature type="domain" description="CAAX prenyl protease 2/Lysostaphin resistance protein A-like" evidence="2">
    <location>
        <begin position="109"/>
        <end position="192"/>
    </location>
</feature>
<keyword evidence="1" id="KW-1133">Transmembrane helix</keyword>
<keyword evidence="4" id="KW-1185">Reference proteome</keyword>
<evidence type="ECO:0000313" key="3">
    <source>
        <dbReference type="EMBL" id="WAX58921.1"/>
    </source>
</evidence>
<name>A0ABY7K6M6_9ACTN</name>
<dbReference type="Pfam" id="PF02517">
    <property type="entry name" value="Rce1-like"/>
    <property type="match status" value="1"/>
</dbReference>
<gene>
    <name evidence="3" type="ORF">M6B22_09210</name>
</gene>
<proteinExistence type="predicted"/>
<keyword evidence="1" id="KW-0472">Membrane</keyword>